<comment type="similarity">
    <text evidence="1">Belongs to the PC-esterase family. TBL subfamily.</text>
</comment>
<dbReference type="GO" id="GO:0016413">
    <property type="term" value="F:O-acetyltransferase activity"/>
    <property type="evidence" value="ECO:0007669"/>
    <property type="project" value="InterPro"/>
</dbReference>
<dbReference type="PANTHER" id="PTHR32285">
    <property type="entry name" value="PROTEIN TRICHOME BIREFRINGENCE-LIKE 9-RELATED"/>
    <property type="match status" value="1"/>
</dbReference>
<reference evidence="4 5" key="1">
    <citation type="journal article" date="2020" name="ISME J.">
        <title>Uncovering the hidden diversity of litter-decomposition mechanisms in mushroom-forming fungi.</title>
        <authorList>
            <person name="Floudas D."/>
            <person name="Bentzer J."/>
            <person name="Ahren D."/>
            <person name="Johansson T."/>
            <person name="Persson P."/>
            <person name="Tunlid A."/>
        </authorList>
    </citation>
    <scope>NUCLEOTIDE SEQUENCE [LARGE SCALE GENOMIC DNA]</scope>
    <source>
        <strain evidence="4 5">CBS 406.79</strain>
    </source>
</reference>
<sequence>MQRARRLRLILLVLSGCILFSIHQQIARWFQNPLAQQEFDFHNDHHRHPGIPVHDHGDGDEEEEAGDSDGGLTGPSSAPLVQLPFFCQSHECAHGKWIPRQPPFESLQHLQTVYANLYHPVWSGCGLVPGTYPDDDEAEKTRLKGQRLVDVLNWEWAPDRGVVMEYDTVDFVVRMLKSPGGLVLIGDSISTQHWHAIYYTFRHLNITFASNPKHLPLAGVPNVEQFVLSKNSPMTKILQEKAGVPQSRMERPFFTLLEEHMGLDENDIRRITNAKPDYEWKHRFRGVEGWEDHLKWLAMPREGEEESVTEDTLVMYNAGAHWSRHELAMLRAPTYAEEQILLEESYQRLIDLITSRLSPIEQTSIYYRSTSPGHPNCEGHHEPYKDMADARHNEQNLVDRLMAGVSTPGEKQMRNRWDWDLFKPHNNMWNLTIQSLMQRRPENSKSAKWHYFDVWDLSIQRPDAHLNPGQDCLHWCLPTVFDDWTRLFYHRVNLDEGRAN</sequence>
<feature type="region of interest" description="Disordered" evidence="2">
    <location>
        <begin position="42"/>
        <end position="74"/>
    </location>
</feature>
<dbReference type="InterPro" id="IPR026057">
    <property type="entry name" value="TBL_C"/>
</dbReference>
<dbReference type="Pfam" id="PF13839">
    <property type="entry name" value="PC-Esterase"/>
    <property type="match status" value="1"/>
</dbReference>
<comment type="caution">
    <text evidence="4">The sequence shown here is derived from an EMBL/GenBank/DDBJ whole genome shotgun (WGS) entry which is preliminary data.</text>
</comment>
<feature type="compositionally biased region" description="Acidic residues" evidence="2">
    <location>
        <begin position="58"/>
        <end position="67"/>
    </location>
</feature>
<dbReference type="EMBL" id="JAACJN010000022">
    <property type="protein sequence ID" value="KAF5389466.1"/>
    <property type="molecule type" value="Genomic_DNA"/>
</dbReference>
<dbReference type="AlphaFoldDB" id="A0A8H5MDA8"/>
<evidence type="ECO:0000256" key="1">
    <source>
        <dbReference type="ARBA" id="ARBA00007727"/>
    </source>
</evidence>
<evidence type="ECO:0000259" key="3">
    <source>
        <dbReference type="Pfam" id="PF13839"/>
    </source>
</evidence>
<dbReference type="Proteomes" id="UP000518752">
    <property type="component" value="Unassembled WGS sequence"/>
</dbReference>
<evidence type="ECO:0000313" key="4">
    <source>
        <dbReference type="EMBL" id="KAF5389466.1"/>
    </source>
</evidence>
<evidence type="ECO:0000313" key="5">
    <source>
        <dbReference type="Proteomes" id="UP000518752"/>
    </source>
</evidence>
<name>A0A8H5MDA8_9AGAR</name>
<accession>A0A8H5MDA8</accession>
<feature type="domain" description="Trichome birefringence-like C-terminal" evidence="3">
    <location>
        <begin position="317"/>
        <end position="490"/>
    </location>
</feature>
<dbReference type="OrthoDB" id="630188at2759"/>
<organism evidence="4 5">
    <name type="scientific">Collybiopsis confluens</name>
    <dbReference type="NCBI Taxonomy" id="2823264"/>
    <lineage>
        <taxon>Eukaryota</taxon>
        <taxon>Fungi</taxon>
        <taxon>Dikarya</taxon>
        <taxon>Basidiomycota</taxon>
        <taxon>Agaricomycotina</taxon>
        <taxon>Agaricomycetes</taxon>
        <taxon>Agaricomycetidae</taxon>
        <taxon>Agaricales</taxon>
        <taxon>Marasmiineae</taxon>
        <taxon>Omphalotaceae</taxon>
        <taxon>Collybiopsis</taxon>
    </lineage>
</organism>
<gene>
    <name evidence="4" type="ORF">D9757_004330</name>
</gene>
<evidence type="ECO:0000256" key="2">
    <source>
        <dbReference type="SAM" id="MobiDB-lite"/>
    </source>
</evidence>
<dbReference type="PANTHER" id="PTHR32285:SF48">
    <property type="entry name" value="PROTEIN TRICHOME BIREFRINGENCE-LIKE 19"/>
    <property type="match status" value="1"/>
</dbReference>
<keyword evidence="5" id="KW-1185">Reference proteome</keyword>
<dbReference type="InterPro" id="IPR029962">
    <property type="entry name" value="TBL"/>
</dbReference>
<protein>
    <recommendedName>
        <fullName evidence="3">Trichome birefringence-like C-terminal domain-containing protein</fullName>
    </recommendedName>
</protein>
<proteinExistence type="inferred from homology"/>